<dbReference type="Pfam" id="PF00293">
    <property type="entry name" value="NUDIX"/>
    <property type="match status" value="1"/>
</dbReference>
<evidence type="ECO:0000256" key="3">
    <source>
        <dbReference type="RuleBase" id="RU003476"/>
    </source>
</evidence>
<keyword evidence="2 3" id="KW-0378">Hydrolase</keyword>
<dbReference type="InterPro" id="IPR020084">
    <property type="entry name" value="NUDIX_hydrolase_CS"/>
</dbReference>
<dbReference type="PROSITE" id="PS00893">
    <property type="entry name" value="NUDIX_BOX"/>
    <property type="match status" value="1"/>
</dbReference>
<accession>A0A0V8HPU0</accession>
<dbReference type="InterPro" id="IPR020476">
    <property type="entry name" value="Nudix_hydrolase"/>
</dbReference>
<dbReference type="PANTHER" id="PTHR43046:SF2">
    <property type="entry name" value="8-OXO-DGTP DIPHOSPHATASE-RELATED"/>
    <property type="match status" value="1"/>
</dbReference>
<evidence type="ECO:0000313" key="6">
    <source>
        <dbReference type="Proteomes" id="UP000181997"/>
    </source>
</evidence>
<reference evidence="6" key="1">
    <citation type="submission" date="2016-08" db="EMBL/GenBank/DDBJ databases">
        <authorList>
            <person name="Varghese N."/>
            <person name="Submissions Spin"/>
        </authorList>
    </citation>
    <scope>NUCLEOTIDE SEQUENCE [LARGE SCALE GENOMIC DNA]</scope>
    <source>
        <strain evidence="6">SGD-1123</strain>
    </source>
</reference>
<protein>
    <submittedName>
        <fullName evidence="5">ADP-ribose pyrophosphatase YjhB, NUDIX family</fullName>
    </submittedName>
</protein>
<dbReference type="InterPro" id="IPR000086">
    <property type="entry name" value="NUDIX_hydrolase_dom"/>
</dbReference>
<dbReference type="SUPFAM" id="SSF55811">
    <property type="entry name" value="Nudix"/>
    <property type="match status" value="1"/>
</dbReference>
<organism evidence="5 6">
    <name type="scientific">[Bacillus] enclensis</name>
    <dbReference type="NCBI Taxonomy" id="1402860"/>
    <lineage>
        <taxon>Bacteria</taxon>
        <taxon>Bacillati</taxon>
        <taxon>Bacillota</taxon>
        <taxon>Bacilli</taxon>
        <taxon>Bacillales</taxon>
        <taxon>Bacillaceae</taxon>
        <taxon>Rossellomorea</taxon>
    </lineage>
</organism>
<dbReference type="AlphaFoldDB" id="A0A0V8HPU0"/>
<evidence type="ECO:0000259" key="4">
    <source>
        <dbReference type="PROSITE" id="PS51462"/>
    </source>
</evidence>
<evidence type="ECO:0000256" key="1">
    <source>
        <dbReference type="ARBA" id="ARBA00001946"/>
    </source>
</evidence>
<comment type="similarity">
    <text evidence="3">Belongs to the Nudix hydrolase family.</text>
</comment>
<keyword evidence="6" id="KW-1185">Reference proteome</keyword>
<dbReference type="Proteomes" id="UP000181997">
    <property type="component" value="Unassembled WGS sequence"/>
</dbReference>
<dbReference type="CDD" id="cd04677">
    <property type="entry name" value="NUDIX_Hydrolase"/>
    <property type="match status" value="1"/>
</dbReference>
<dbReference type="OrthoDB" id="9787476at2"/>
<dbReference type="PANTHER" id="PTHR43046">
    <property type="entry name" value="GDP-MANNOSE MANNOSYL HYDROLASE"/>
    <property type="match status" value="1"/>
</dbReference>
<evidence type="ECO:0000256" key="2">
    <source>
        <dbReference type="ARBA" id="ARBA00022801"/>
    </source>
</evidence>
<gene>
    <name evidence="5" type="ORF">GA0061094_0268</name>
</gene>
<evidence type="ECO:0000313" key="5">
    <source>
        <dbReference type="EMBL" id="SCB75172.1"/>
    </source>
</evidence>
<feature type="domain" description="Nudix hydrolase" evidence="4">
    <location>
        <begin position="15"/>
        <end position="150"/>
    </location>
</feature>
<sequence>MGYIMNLRKIVGSRPLIMAGACVILVNSRNELLLQRRTDNHCWGLAGGSLELGESLEEAAKRELFEETGLTASKLKLFNVYSGQDFYYKYPHGDEVFNVVTAFICDSYEGVLKKGENEVEKLQFFNVNEIPSNINPTDSPIIDEYRQKFS</sequence>
<comment type="cofactor">
    <cofactor evidence="1">
        <name>Mg(2+)</name>
        <dbReference type="ChEBI" id="CHEBI:18420"/>
    </cofactor>
</comment>
<dbReference type="PRINTS" id="PR00502">
    <property type="entry name" value="NUDIXFAMILY"/>
</dbReference>
<dbReference type="GO" id="GO:0016787">
    <property type="term" value="F:hydrolase activity"/>
    <property type="evidence" value="ECO:0007669"/>
    <property type="project" value="UniProtKB-KW"/>
</dbReference>
<dbReference type="RefSeq" id="WP_058297186.1">
    <property type="nucleotide sequence ID" value="NZ_FMAU01000001.1"/>
</dbReference>
<dbReference type="InterPro" id="IPR015797">
    <property type="entry name" value="NUDIX_hydrolase-like_dom_sf"/>
</dbReference>
<dbReference type="PROSITE" id="PS51462">
    <property type="entry name" value="NUDIX"/>
    <property type="match status" value="1"/>
</dbReference>
<name>A0A0V8HPU0_9BACI</name>
<proteinExistence type="inferred from homology"/>
<dbReference type="EMBL" id="FMAU01000001">
    <property type="protein sequence ID" value="SCB75172.1"/>
    <property type="molecule type" value="Genomic_DNA"/>
</dbReference>
<dbReference type="Gene3D" id="3.90.79.10">
    <property type="entry name" value="Nucleoside Triphosphate Pyrophosphohydrolase"/>
    <property type="match status" value="1"/>
</dbReference>